<keyword evidence="1" id="KW-0732">Signal</keyword>
<comment type="caution">
    <text evidence="2">The sequence shown here is derived from an EMBL/GenBank/DDBJ whole genome shotgun (WGS) entry which is preliminary data.</text>
</comment>
<organism evidence="2 3">
    <name type="scientific">Perkinsus olseni</name>
    <name type="common">Perkinsus atlanticus</name>
    <dbReference type="NCBI Taxonomy" id="32597"/>
    <lineage>
        <taxon>Eukaryota</taxon>
        <taxon>Sar</taxon>
        <taxon>Alveolata</taxon>
        <taxon>Perkinsozoa</taxon>
        <taxon>Perkinsea</taxon>
        <taxon>Perkinsida</taxon>
        <taxon>Perkinsidae</taxon>
        <taxon>Perkinsus</taxon>
    </lineage>
</organism>
<dbReference type="Proteomes" id="UP000541610">
    <property type="component" value="Unassembled WGS sequence"/>
</dbReference>
<evidence type="ECO:0000313" key="2">
    <source>
        <dbReference type="EMBL" id="KAF4697594.1"/>
    </source>
</evidence>
<dbReference type="AlphaFoldDB" id="A0A7J6PN70"/>
<proteinExistence type="predicted"/>
<sequence length="445" mass="50114">MLLQLPTITTFILMARCSCLEMRGGDDDDTKPVDLMSFDEPGDLYPKQLHPSQDLNQAHHSALLPGKLDVQRSRHLAFPSSSSRARDFKNEPSQLYEGGGYMVRFSKPQAGKDLSVEELKCPSDENQEASAVGYIFPQGLQNFTLTFEDHEHIRIREQAFRVKQTGNLVDSLRFLYSSTAGHRRKAPPKDAAALLQHIAKALCTMVENDIKNDPDYYLLKGVPFMKLNLYEGRSGQPPTRAVIVVGAAFARYGSPQSYGSSTVSVLWSCVVERGMKQACLPDTFRLGVPSSYRGNQSVIDALFLVFYKKGTEVPDKYQVPHEGYYAKFAIRDKRLSLKTLYCPWKAPSEEADIRSLPAHWEGFTLLKEVDAVEVVFTGDTEPDMDRVVFAVKWVYAGLPYPTDSEVDKLERKAKWPKEVECQRPVHTNALPNAAGINGLRQKERW</sequence>
<feature type="signal peptide" evidence="1">
    <location>
        <begin position="1"/>
        <end position="17"/>
    </location>
</feature>
<dbReference type="EMBL" id="JABANP010000002">
    <property type="protein sequence ID" value="KAF4697594.1"/>
    <property type="molecule type" value="Genomic_DNA"/>
</dbReference>
<name>A0A7J6PN70_PEROL</name>
<evidence type="ECO:0000313" key="3">
    <source>
        <dbReference type="Proteomes" id="UP000541610"/>
    </source>
</evidence>
<dbReference type="OrthoDB" id="10372568at2759"/>
<protein>
    <submittedName>
        <fullName evidence="2">Uncharacterized protein</fullName>
    </submittedName>
</protein>
<gene>
    <name evidence="2" type="ORF">FOZ60_004490</name>
</gene>
<evidence type="ECO:0000256" key="1">
    <source>
        <dbReference type="SAM" id="SignalP"/>
    </source>
</evidence>
<feature type="chain" id="PRO_5029768900" evidence="1">
    <location>
        <begin position="18"/>
        <end position="445"/>
    </location>
</feature>
<reference evidence="2 3" key="1">
    <citation type="submission" date="2020-04" db="EMBL/GenBank/DDBJ databases">
        <title>Perkinsus olseni comparative genomics.</title>
        <authorList>
            <person name="Bogema D.R."/>
        </authorList>
    </citation>
    <scope>NUCLEOTIDE SEQUENCE [LARGE SCALE GENOMIC DNA]</scope>
    <source>
        <strain evidence="2">00978-12</strain>
    </source>
</reference>
<accession>A0A7J6PN70</accession>